<proteinExistence type="predicted"/>
<gene>
    <name evidence="1" type="ORF">CCC_00376</name>
</gene>
<dbReference type="Proteomes" id="UP000031971">
    <property type="component" value="Unassembled WGS sequence"/>
</dbReference>
<comment type="caution">
    <text evidence="1">The sequence shown here is derived from an EMBL/GenBank/DDBJ whole genome shotgun (WGS) entry which is preliminary data.</text>
</comment>
<name>A0A0C2YRH9_PARME</name>
<evidence type="ECO:0000313" key="1">
    <source>
        <dbReference type="EMBL" id="KIL97315.1"/>
    </source>
</evidence>
<organism evidence="1 2">
    <name type="scientific">Paramagnetospirillum magnetotacticum MS-1</name>
    <dbReference type="NCBI Taxonomy" id="272627"/>
    <lineage>
        <taxon>Bacteria</taxon>
        <taxon>Pseudomonadati</taxon>
        <taxon>Pseudomonadota</taxon>
        <taxon>Alphaproteobacteria</taxon>
        <taxon>Rhodospirillales</taxon>
        <taxon>Magnetospirillaceae</taxon>
        <taxon>Paramagnetospirillum</taxon>
    </lineage>
</organism>
<dbReference type="STRING" id="272627.CCC_00376"/>
<reference evidence="1 2" key="1">
    <citation type="submission" date="2015-01" db="EMBL/GenBank/DDBJ databases">
        <title>Genome Sequence of Magnetospirillum magnetotacticum Strain MS-1.</title>
        <authorList>
            <person name="Marinov G.K."/>
            <person name="Smalley M.D."/>
            <person name="DeSalvo G."/>
        </authorList>
    </citation>
    <scope>NUCLEOTIDE SEQUENCE [LARGE SCALE GENOMIC DNA]</scope>
    <source>
        <strain evidence="1 2">MS-1</strain>
    </source>
</reference>
<dbReference type="AlphaFoldDB" id="A0A0C2YRH9"/>
<accession>A0A0C2YRH9</accession>
<protein>
    <submittedName>
        <fullName evidence="1">Uncharacterized protein</fullName>
    </submittedName>
</protein>
<evidence type="ECO:0000313" key="2">
    <source>
        <dbReference type="Proteomes" id="UP000031971"/>
    </source>
</evidence>
<keyword evidence="2" id="KW-1185">Reference proteome</keyword>
<sequence length="37" mass="3818">MEDVMFVCLSKANGSHARGFAPAAAFVTTKTGTTKTA</sequence>
<dbReference type="EMBL" id="JXSL01000030">
    <property type="protein sequence ID" value="KIL97315.1"/>
    <property type="molecule type" value="Genomic_DNA"/>
</dbReference>